<dbReference type="SUPFAM" id="SSF109854">
    <property type="entry name" value="DinB/YfiT-like putative metalloenzymes"/>
    <property type="match status" value="1"/>
</dbReference>
<dbReference type="Gene3D" id="1.20.120.450">
    <property type="entry name" value="dinb family like domain"/>
    <property type="match status" value="1"/>
</dbReference>
<dbReference type="GO" id="GO:0046872">
    <property type="term" value="F:metal ion binding"/>
    <property type="evidence" value="ECO:0007669"/>
    <property type="project" value="InterPro"/>
</dbReference>
<reference evidence="3 4" key="1">
    <citation type="submission" date="2018-09" db="EMBL/GenBank/DDBJ databases">
        <title>Genome sequencing of Nocardioides immobilis CCTCC AB 2017083 for comparison to Nocardioides silvaticus.</title>
        <authorList>
            <person name="Li C."/>
            <person name="Wang G."/>
        </authorList>
    </citation>
    <scope>NUCLEOTIDE SEQUENCE [LARGE SCALE GENOMIC DNA]</scope>
    <source>
        <strain evidence="3 4">CCTCC AB 2017083</strain>
    </source>
</reference>
<dbReference type="PANTHER" id="PTHR40758">
    <property type="entry name" value="CONSERVED PROTEIN"/>
    <property type="match status" value="1"/>
</dbReference>
<keyword evidence="3" id="KW-0670">Pyruvate</keyword>
<dbReference type="EMBL" id="QXGH01000033">
    <property type="protein sequence ID" value="RHW24394.1"/>
    <property type="molecule type" value="Genomic_DNA"/>
</dbReference>
<dbReference type="Pfam" id="PF11716">
    <property type="entry name" value="MDMPI_N"/>
    <property type="match status" value="1"/>
</dbReference>
<dbReference type="GO" id="GO:0016853">
    <property type="term" value="F:isomerase activity"/>
    <property type="evidence" value="ECO:0007669"/>
    <property type="project" value="UniProtKB-KW"/>
</dbReference>
<protein>
    <submittedName>
        <fullName evidence="3">Maleylpyruvate isomerase family mycothiol-dependent enzyme</fullName>
    </submittedName>
</protein>
<feature type="domain" description="Mycothiol-dependent maleylpyruvate isomerase metal-binding" evidence="2">
    <location>
        <begin position="10"/>
        <end position="137"/>
    </location>
</feature>
<gene>
    <name evidence="3" type="ORF">D0Z08_25120</name>
</gene>
<evidence type="ECO:0000259" key="1">
    <source>
        <dbReference type="Pfam" id="PF07398"/>
    </source>
</evidence>
<organism evidence="3 4">
    <name type="scientific">Nocardioides immobilis</name>
    <dbReference type="NCBI Taxonomy" id="2049295"/>
    <lineage>
        <taxon>Bacteria</taxon>
        <taxon>Bacillati</taxon>
        <taxon>Actinomycetota</taxon>
        <taxon>Actinomycetes</taxon>
        <taxon>Propionibacteriales</taxon>
        <taxon>Nocardioidaceae</taxon>
        <taxon>Nocardioides</taxon>
    </lineage>
</organism>
<dbReference type="PANTHER" id="PTHR40758:SF1">
    <property type="entry name" value="CONSERVED PROTEIN"/>
    <property type="match status" value="1"/>
</dbReference>
<dbReference type="AlphaFoldDB" id="A0A417XV64"/>
<keyword evidence="4" id="KW-1185">Reference proteome</keyword>
<name>A0A417XV64_9ACTN</name>
<dbReference type="RefSeq" id="WP_118928016.1">
    <property type="nucleotide sequence ID" value="NZ_QXGH01000033.1"/>
</dbReference>
<dbReference type="InterPro" id="IPR010872">
    <property type="entry name" value="MDMPI_C-term_domain"/>
</dbReference>
<dbReference type="InterPro" id="IPR034660">
    <property type="entry name" value="DinB/YfiT-like"/>
</dbReference>
<accession>A0A417XV64</accession>
<dbReference type="GO" id="GO:0005886">
    <property type="term" value="C:plasma membrane"/>
    <property type="evidence" value="ECO:0007669"/>
    <property type="project" value="TreeGrafter"/>
</dbReference>
<dbReference type="Pfam" id="PF07398">
    <property type="entry name" value="MDMPI_C"/>
    <property type="match status" value="1"/>
</dbReference>
<evidence type="ECO:0000313" key="4">
    <source>
        <dbReference type="Proteomes" id="UP000283644"/>
    </source>
</evidence>
<dbReference type="Proteomes" id="UP000283644">
    <property type="component" value="Unassembled WGS sequence"/>
</dbReference>
<dbReference type="InterPro" id="IPR017517">
    <property type="entry name" value="Maleyloyr_isom"/>
</dbReference>
<sequence length="270" mass="29761">MARLEYADYLAHIRRDSARFREVLAGCDPEARVPSCPDWSAADLLWHLTTVQHWWCAMVTNRPQSGEEMGYVEPERPTTYDALLAAYDDTHAAFLAALEAADPAEPAYSWSAKPSDHTVGFTYRRQAHEALIHRLDAELTADCVTPLDADLAADGVDEALDVMYGHLPAWGTFDPQPRYLEFRISDAATSVWTQIGVFSGTAPDDGEVFTDEKDMHVVPDPGVPADVVVTGDAAALDAWLWKRRDDAGITVTGDRATYDHARGVLDQGID</sequence>
<comment type="caution">
    <text evidence="3">The sequence shown here is derived from an EMBL/GenBank/DDBJ whole genome shotgun (WGS) entry which is preliminary data.</text>
</comment>
<proteinExistence type="predicted"/>
<feature type="domain" description="MDMPI C-terminal" evidence="1">
    <location>
        <begin position="150"/>
        <end position="259"/>
    </location>
</feature>
<evidence type="ECO:0000313" key="3">
    <source>
        <dbReference type="EMBL" id="RHW24394.1"/>
    </source>
</evidence>
<dbReference type="InterPro" id="IPR024344">
    <property type="entry name" value="MDMPI_metal-binding"/>
</dbReference>
<dbReference type="NCBIfam" id="TIGR03083">
    <property type="entry name" value="maleylpyruvate isomerase family mycothiol-dependent enzyme"/>
    <property type="match status" value="1"/>
</dbReference>
<dbReference type="OrthoDB" id="3671213at2"/>
<evidence type="ECO:0000259" key="2">
    <source>
        <dbReference type="Pfam" id="PF11716"/>
    </source>
</evidence>
<keyword evidence="3" id="KW-0413">Isomerase</keyword>